<evidence type="ECO:0000313" key="3">
    <source>
        <dbReference type="EMBL" id="SKA97535.1"/>
    </source>
</evidence>
<proteinExistence type="predicted"/>
<evidence type="ECO:0000256" key="1">
    <source>
        <dbReference type="SAM" id="MobiDB-lite"/>
    </source>
</evidence>
<evidence type="ECO:0000313" key="4">
    <source>
        <dbReference type="Proteomes" id="UP000190042"/>
    </source>
</evidence>
<dbReference type="RefSeq" id="WP_078817425.1">
    <property type="nucleotide sequence ID" value="NZ_FUYJ01000003.1"/>
</dbReference>
<keyword evidence="2" id="KW-1133">Transmembrane helix</keyword>
<reference evidence="4" key="1">
    <citation type="submission" date="2017-02" db="EMBL/GenBank/DDBJ databases">
        <authorList>
            <person name="Varghese N."/>
            <person name="Submissions S."/>
        </authorList>
    </citation>
    <scope>NUCLEOTIDE SEQUENCE [LARGE SCALE GENOMIC DNA]</scope>
    <source>
        <strain evidence="4">DSM 23966</strain>
    </source>
</reference>
<feature type="compositionally biased region" description="Basic and acidic residues" evidence="1">
    <location>
        <begin position="24"/>
        <end position="36"/>
    </location>
</feature>
<sequence>MDEFDRKISREMKQRVQGISLTDQGKEQVQREIRRPSDKTRKRSYFTWTVAVAAAALFLFLTIPLLQQSISEQDSGSPLPDDFYDGMEKLELNVLEEKKLDDGTTEYMIEVNNGTKRNIRQAVVSISFDIKLENGIAGNPFKQSWGIPQDIEAGQKITIPMITDAGIFKEVHVNTSSATLDLVGYLDELKPENIFSAHQSNSSINGEGNVE</sequence>
<organism evidence="3 4">
    <name type="scientific">Sporosarcina newyorkensis</name>
    <dbReference type="NCBI Taxonomy" id="759851"/>
    <lineage>
        <taxon>Bacteria</taxon>
        <taxon>Bacillati</taxon>
        <taxon>Bacillota</taxon>
        <taxon>Bacilli</taxon>
        <taxon>Bacillales</taxon>
        <taxon>Caryophanaceae</taxon>
        <taxon>Sporosarcina</taxon>
    </lineage>
</organism>
<name>A0A1T4Y8C4_9BACL</name>
<gene>
    <name evidence="3" type="ORF">SAMN04244570_1889</name>
</gene>
<dbReference type="AlphaFoldDB" id="A0A1T4Y8C4"/>
<accession>A0A1T4Y8C4</accession>
<evidence type="ECO:0000256" key="2">
    <source>
        <dbReference type="SAM" id="Phobius"/>
    </source>
</evidence>
<dbReference type="EMBL" id="FUYJ01000003">
    <property type="protein sequence ID" value="SKA97535.1"/>
    <property type="molecule type" value="Genomic_DNA"/>
</dbReference>
<protein>
    <submittedName>
        <fullName evidence="3">Uncharacterized protein</fullName>
    </submittedName>
</protein>
<keyword evidence="4" id="KW-1185">Reference proteome</keyword>
<feature type="region of interest" description="Disordered" evidence="1">
    <location>
        <begin position="15"/>
        <end position="36"/>
    </location>
</feature>
<keyword evidence="2" id="KW-0812">Transmembrane</keyword>
<feature type="transmembrane region" description="Helical" evidence="2">
    <location>
        <begin position="45"/>
        <end position="66"/>
    </location>
</feature>
<keyword evidence="2" id="KW-0472">Membrane</keyword>
<dbReference type="Proteomes" id="UP000190042">
    <property type="component" value="Unassembled WGS sequence"/>
</dbReference>